<dbReference type="eggNOG" id="COG1073">
    <property type="taxonomic scope" value="Bacteria"/>
</dbReference>
<evidence type="ECO:0000313" key="3">
    <source>
        <dbReference type="Proteomes" id="UP000027821"/>
    </source>
</evidence>
<dbReference type="AlphaFoldDB" id="A0A074L2Z9"/>
<protein>
    <submittedName>
        <fullName evidence="2">Acetyl xylan esterase</fullName>
    </submittedName>
</protein>
<evidence type="ECO:0000259" key="1">
    <source>
        <dbReference type="Pfam" id="PF05448"/>
    </source>
</evidence>
<dbReference type="Proteomes" id="UP000027821">
    <property type="component" value="Unassembled WGS sequence"/>
</dbReference>
<dbReference type="STRING" id="1048983.EL17_08915"/>
<accession>A0A074L2Z9</accession>
<gene>
    <name evidence="2" type="ORF">EL17_08915</name>
</gene>
<organism evidence="2 3">
    <name type="scientific">Anditalea andensis</name>
    <dbReference type="NCBI Taxonomy" id="1048983"/>
    <lineage>
        <taxon>Bacteria</taxon>
        <taxon>Pseudomonadati</taxon>
        <taxon>Bacteroidota</taxon>
        <taxon>Cytophagia</taxon>
        <taxon>Cytophagales</taxon>
        <taxon>Cytophagaceae</taxon>
        <taxon>Anditalea</taxon>
    </lineage>
</organism>
<evidence type="ECO:0000313" key="2">
    <source>
        <dbReference type="EMBL" id="KEO74243.1"/>
    </source>
</evidence>
<sequence length="495" mass="55164">MKSKAIGPLNRMYMDQIDVKPFLKVSITVKLVKFIIILLLLPRPSVLAQDSDNAYRKLISETITNIEQIYKIKVLDEKGLIEGKELDYADWRIGYDSPEKSLAQILAPFDLTFYKESDKVYAIRKLDYPRKSVEEGEQHLNYLSALYHNLDDWKKRKGDLKSCMLDQLELDSILGFEPKAPLLTSYREYDGYKVQNFALEVLPGLFTTGSIYRPLKVKEKLPIILSPNGHFGKGRYGNDQQSRNAMLAKMGAVVASYDLFAWGESLLQFDAEDHRKSIAHTIQTLNGIKILDYLVSLSDTDPERIGITGGSGGGSQTILLTALDERIKVSAPVVMVSSHFAGGCPCESGKGIHLCGTGTNNAEISAMAAPRPQLVISDGKDWTHTFPELEKPFIQNIYAFYGKEAALEHEHFEEEGHDYGLSKRLGMYSFMASHLGLEMGPVKGNNGELKESGLVIEDESLMKVFGPNGENLPSHAIKGLDALNMMLAAFKTEKN</sequence>
<dbReference type="SUPFAM" id="SSF53474">
    <property type="entry name" value="alpha/beta-Hydrolases"/>
    <property type="match status" value="1"/>
</dbReference>
<dbReference type="PANTHER" id="PTHR22946:SF8">
    <property type="entry name" value="ACETYL XYLAN ESTERASE DOMAIN-CONTAINING PROTEIN"/>
    <property type="match status" value="1"/>
</dbReference>
<feature type="domain" description="Acetyl xylan esterase" evidence="1">
    <location>
        <begin position="288"/>
        <end position="340"/>
    </location>
</feature>
<proteinExistence type="predicted"/>
<dbReference type="ESTHER" id="9bact-a0a074l2z9">
    <property type="family name" value="Pectin_methylesterase"/>
</dbReference>
<dbReference type="PANTHER" id="PTHR22946">
    <property type="entry name" value="DIENELACTONE HYDROLASE DOMAIN-CONTAINING PROTEIN-RELATED"/>
    <property type="match status" value="1"/>
</dbReference>
<dbReference type="InterPro" id="IPR029058">
    <property type="entry name" value="AB_hydrolase_fold"/>
</dbReference>
<dbReference type="EMBL" id="JMIH01000016">
    <property type="protein sequence ID" value="KEO74243.1"/>
    <property type="molecule type" value="Genomic_DNA"/>
</dbReference>
<dbReference type="InterPro" id="IPR008391">
    <property type="entry name" value="AXE1_dom"/>
</dbReference>
<reference evidence="2 3" key="1">
    <citation type="submission" date="2014-04" db="EMBL/GenBank/DDBJ databases">
        <title>Characterization and application of a salt tolerant electro-active bacterium.</title>
        <authorList>
            <person name="Yang L."/>
            <person name="Wei S."/>
            <person name="Tay Q.X.M."/>
        </authorList>
    </citation>
    <scope>NUCLEOTIDE SEQUENCE [LARGE SCALE GENOMIC DNA]</scope>
    <source>
        <strain evidence="2 3">LY1</strain>
    </source>
</reference>
<keyword evidence="3" id="KW-1185">Reference proteome</keyword>
<dbReference type="Gene3D" id="3.40.50.1820">
    <property type="entry name" value="alpha/beta hydrolase"/>
    <property type="match status" value="1"/>
</dbReference>
<name>A0A074L2Z9_9BACT</name>
<dbReference type="Pfam" id="PF05448">
    <property type="entry name" value="AXE1"/>
    <property type="match status" value="1"/>
</dbReference>
<dbReference type="InterPro" id="IPR050261">
    <property type="entry name" value="FrsA_esterase"/>
</dbReference>
<comment type="caution">
    <text evidence="2">The sequence shown here is derived from an EMBL/GenBank/DDBJ whole genome shotgun (WGS) entry which is preliminary data.</text>
</comment>